<keyword evidence="2" id="KW-0472">Membrane</keyword>
<organism evidence="3 4">
    <name type="scientific">Simiaoa sunii</name>
    <dbReference type="NCBI Taxonomy" id="2763672"/>
    <lineage>
        <taxon>Bacteria</taxon>
        <taxon>Bacillati</taxon>
        <taxon>Bacillota</taxon>
        <taxon>Clostridia</taxon>
        <taxon>Lachnospirales</taxon>
        <taxon>Lachnospiraceae</taxon>
        <taxon>Simiaoa</taxon>
    </lineage>
</organism>
<proteinExistence type="predicted"/>
<keyword evidence="2" id="KW-1133">Transmembrane helix</keyword>
<feature type="coiled-coil region" evidence="1">
    <location>
        <begin position="171"/>
        <end position="220"/>
    </location>
</feature>
<dbReference type="RefSeq" id="WP_118546454.1">
    <property type="nucleotide sequence ID" value="NZ_CP060633.1"/>
</dbReference>
<keyword evidence="4" id="KW-1185">Reference proteome</keyword>
<dbReference type="InterPro" id="IPR010540">
    <property type="entry name" value="CmpB_TMEM229"/>
</dbReference>
<sequence>MYHYTAIQWLFFFYFYCFFGWCFESTYVSIKSRKLVNRGFMRGPFLPLYGSGAIMMLVVSMPFQDNLVMVYIAGCIGATVLEYVTGVTMEALFKVRYWDYSKNKFNFQGHICLGSSLAWGGLTILMTEFIHKPIEHLVLSIPDSILTPVTLVLTALIGADFALSFKAALDLRDILEKMEKAKEDMLRIQKRLDVIIAVTSEDLENRKEGFSDSLAQKKEDFTASITTRVEDLKSNIEGKLESFRTSAQKSPNQYLESVKNEVAELRQKYTRSVADRENVSSLRDFFQRDMIRSNPTMSSEKFKEALEELKQHSNKKNK</sequence>
<gene>
    <name evidence="3" type="ORF">H9Q77_05905</name>
</gene>
<feature type="transmembrane region" description="Helical" evidence="2">
    <location>
        <begin position="44"/>
        <end position="63"/>
    </location>
</feature>
<evidence type="ECO:0000313" key="4">
    <source>
        <dbReference type="Proteomes" id="UP000515981"/>
    </source>
</evidence>
<dbReference type="SUPFAM" id="SSF58113">
    <property type="entry name" value="Apolipoprotein A-I"/>
    <property type="match status" value="1"/>
</dbReference>
<dbReference type="AlphaFoldDB" id="A0A7G9FYJ2"/>
<feature type="transmembrane region" description="Helical" evidence="2">
    <location>
        <begin position="105"/>
        <end position="125"/>
    </location>
</feature>
<dbReference type="Pfam" id="PF06541">
    <property type="entry name" value="ABC_trans_CmpB"/>
    <property type="match status" value="1"/>
</dbReference>
<protein>
    <submittedName>
        <fullName evidence="3">Uncharacterized protein</fullName>
    </submittedName>
</protein>
<dbReference type="KEGG" id="ssun:H9Q77_05905"/>
<reference evidence="3 4" key="1">
    <citation type="submission" date="2020-08" db="EMBL/GenBank/DDBJ databases">
        <authorList>
            <person name="Liu C."/>
            <person name="Sun Q."/>
        </authorList>
    </citation>
    <scope>NUCLEOTIDE SEQUENCE [LARGE SCALE GENOMIC DNA]</scope>
    <source>
        <strain evidence="3 4">NSJ-8</strain>
    </source>
</reference>
<evidence type="ECO:0000313" key="3">
    <source>
        <dbReference type="EMBL" id="QNM03624.1"/>
    </source>
</evidence>
<name>A0A7G9FYJ2_9FIRM</name>
<accession>A0A7G9FYJ2</accession>
<feature type="transmembrane region" description="Helical" evidence="2">
    <location>
        <begin position="6"/>
        <end position="23"/>
    </location>
</feature>
<evidence type="ECO:0000256" key="2">
    <source>
        <dbReference type="SAM" id="Phobius"/>
    </source>
</evidence>
<evidence type="ECO:0000256" key="1">
    <source>
        <dbReference type="SAM" id="Coils"/>
    </source>
</evidence>
<dbReference type="Proteomes" id="UP000515981">
    <property type="component" value="Chromosome"/>
</dbReference>
<keyword evidence="1" id="KW-0175">Coiled coil</keyword>
<dbReference type="Gene3D" id="1.20.120.20">
    <property type="entry name" value="Apolipoprotein"/>
    <property type="match status" value="1"/>
</dbReference>
<feature type="transmembrane region" description="Helical" evidence="2">
    <location>
        <begin position="145"/>
        <end position="169"/>
    </location>
</feature>
<feature type="transmembrane region" description="Helical" evidence="2">
    <location>
        <begin position="69"/>
        <end position="93"/>
    </location>
</feature>
<dbReference type="EMBL" id="CP060633">
    <property type="protein sequence ID" value="QNM03624.1"/>
    <property type="molecule type" value="Genomic_DNA"/>
</dbReference>
<keyword evidence="2" id="KW-0812">Transmembrane</keyword>